<evidence type="ECO:0000256" key="2">
    <source>
        <dbReference type="ARBA" id="ARBA00012513"/>
    </source>
</evidence>
<name>B7G2U4_PHATC</name>
<keyword evidence="3" id="KW-0723">Serine/threonine-protein kinase</keyword>
<evidence type="ECO:0000313" key="15">
    <source>
        <dbReference type="EMBL" id="EEC47187.1"/>
    </source>
</evidence>
<dbReference type="PROSITE" id="PS00916">
    <property type="entry name" value="PI3_4_KINASE_2"/>
    <property type="match status" value="1"/>
</dbReference>
<comment type="catalytic activity">
    <reaction evidence="10">
        <text>L-threonyl-[protein] + ATP = O-phospho-L-threonyl-[protein] + ADP + H(+)</text>
        <dbReference type="Rhea" id="RHEA:46608"/>
        <dbReference type="Rhea" id="RHEA-COMP:11060"/>
        <dbReference type="Rhea" id="RHEA-COMP:11605"/>
        <dbReference type="ChEBI" id="CHEBI:15378"/>
        <dbReference type="ChEBI" id="CHEBI:30013"/>
        <dbReference type="ChEBI" id="CHEBI:30616"/>
        <dbReference type="ChEBI" id="CHEBI:61977"/>
        <dbReference type="ChEBI" id="CHEBI:456216"/>
        <dbReference type="EC" id="2.7.11.1"/>
    </reaction>
</comment>
<dbReference type="InterPro" id="IPR038980">
    <property type="entry name" value="ATM_plant"/>
</dbReference>
<dbReference type="PaxDb" id="2850-Phatr51040"/>
<dbReference type="InterPro" id="IPR036940">
    <property type="entry name" value="PI3/4_kinase_cat_sf"/>
</dbReference>
<dbReference type="InterPro" id="IPR044107">
    <property type="entry name" value="PIKKc_ATM"/>
</dbReference>
<dbReference type="InterPro" id="IPR011009">
    <property type="entry name" value="Kinase-like_dom_sf"/>
</dbReference>
<dbReference type="GO" id="GO:0006281">
    <property type="term" value="P:DNA repair"/>
    <property type="evidence" value="ECO:0007669"/>
    <property type="project" value="InterPro"/>
</dbReference>
<evidence type="ECO:0000256" key="9">
    <source>
        <dbReference type="ARBA" id="ARBA00023242"/>
    </source>
</evidence>
<gene>
    <name evidence="15" type="ORF">PHATRDRAFT_51040</name>
</gene>
<dbReference type="Gene3D" id="1.10.1070.11">
    <property type="entry name" value="Phosphatidylinositol 3-/4-kinase, catalytic domain"/>
    <property type="match status" value="1"/>
</dbReference>
<evidence type="ECO:0000256" key="11">
    <source>
        <dbReference type="SAM" id="MobiDB-lite"/>
    </source>
</evidence>
<dbReference type="RefSeq" id="XP_002181264.1">
    <property type="nucleotide sequence ID" value="XM_002181228.1"/>
</dbReference>
<dbReference type="SUPFAM" id="SSF56112">
    <property type="entry name" value="Protein kinase-like (PK-like)"/>
    <property type="match status" value="1"/>
</dbReference>
<evidence type="ECO:0000313" key="16">
    <source>
        <dbReference type="Proteomes" id="UP000000759"/>
    </source>
</evidence>
<dbReference type="SMART" id="SM01343">
    <property type="entry name" value="FATC"/>
    <property type="match status" value="1"/>
</dbReference>
<dbReference type="PANTHER" id="PTHR37079">
    <property type="entry name" value="SERINE/THREONINE-PROTEIN KINASE ATM"/>
    <property type="match status" value="1"/>
</dbReference>
<comment type="subcellular location">
    <subcellularLocation>
        <location evidence="1">Nucleus</location>
    </subcellularLocation>
</comment>
<dbReference type="EC" id="2.7.11.1" evidence="2"/>
<feature type="domain" description="FATC" evidence="14">
    <location>
        <begin position="575"/>
        <end position="607"/>
    </location>
</feature>
<dbReference type="PROSITE" id="PS51190">
    <property type="entry name" value="FATC"/>
    <property type="match status" value="1"/>
</dbReference>
<evidence type="ECO:0000256" key="10">
    <source>
        <dbReference type="ARBA" id="ARBA00047899"/>
    </source>
</evidence>
<dbReference type="InterPro" id="IPR018936">
    <property type="entry name" value="PI3/4_kinase_CS"/>
</dbReference>
<dbReference type="InterPro" id="IPR003152">
    <property type="entry name" value="FATC_dom"/>
</dbReference>
<proteinExistence type="predicted"/>
<organism evidence="15 16">
    <name type="scientific">Phaeodactylum tricornutum (strain CCAP 1055/1)</name>
    <dbReference type="NCBI Taxonomy" id="556484"/>
    <lineage>
        <taxon>Eukaryota</taxon>
        <taxon>Sar</taxon>
        <taxon>Stramenopiles</taxon>
        <taxon>Ochrophyta</taxon>
        <taxon>Bacillariophyta</taxon>
        <taxon>Bacillariophyceae</taxon>
        <taxon>Bacillariophycidae</taxon>
        <taxon>Naviculales</taxon>
        <taxon>Phaeodactylaceae</taxon>
        <taxon>Phaeodactylum</taxon>
    </lineage>
</organism>
<evidence type="ECO:0000256" key="1">
    <source>
        <dbReference type="ARBA" id="ARBA00004123"/>
    </source>
</evidence>
<dbReference type="CDD" id="cd05171">
    <property type="entry name" value="PIKKc_ATM"/>
    <property type="match status" value="1"/>
</dbReference>
<feature type="region of interest" description="Disordered" evidence="11">
    <location>
        <begin position="513"/>
        <end position="555"/>
    </location>
</feature>
<sequence length="607" mass="67830">MYRLIHLWFSCEDEGSSNGSLVEIMAEAVTRLPSFRFVPATSQLLSRVEKRNTGSFQETLHTLILRMCHDHPYNCLVQVVSLANGKTIGSGVSGRQAEVFLENTSDTKVDGANEILASLRTSERKPLGRLMEGYISLTDAYVHLAMYPTHDFQKAKNKKFPFSAVSKSHAERLDQCLGVGRRKVPHPPCVLTKPPPIRPASDYTDETGQLIGSESVVGFEQAFSITESGLHRPKIVYCLGSKGGRFKQLVKGEDEIRQDAVMEQVFGYVNELLSNGDLSDSLDEIRRTTGAGHLRLVTYNIVPLSPASGVLEWVDHTIPFGEFMMDKKGHVGAHSRYYPGQWSSLVCREQLRKAPKKEKLQAFNAICLNHSPVFRYFFVERFGHTPELWHEARMRYTRSVAVNSIVGHILGIGDRHCSNILIHEGTGEVVHIDFGIVFEQGKLLNTPELVPFRLTQNTVDGFGPVGLDGTFTKSAQRTLSVLRKNSNALLTILSAIVSDPLYKWSVSPVKARLRQEQQQHQDEEEQGENKRTSMTTTTSSTKVSRSQGQENEAASHAIRRIQEKLQGYEDGTSGEQQSVEGQVQLLINSAKNKDNLCLMFCGWAPWV</sequence>
<keyword evidence="7" id="KW-0418">Kinase</keyword>
<evidence type="ECO:0000259" key="13">
    <source>
        <dbReference type="PROSITE" id="PS51189"/>
    </source>
</evidence>
<protein>
    <recommendedName>
        <fullName evidence="2">non-specific serine/threonine protein kinase</fullName>
        <ecNumber evidence="2">2.7.11.1</ecNumber>
    </recommendedName>
</protein>
<dbReference type="GO" id="GO:0005524">
    <property type="term" value="F:ATP binding"/>
    <property type="evidence" value="ECO:0007669"/>
    <property type="project" value="UniProtKB-KW"/>
</dbReference>
<dbReference type="eggNOG" id="KOG0892">
    <property type="taxonomic scope" value="Eukaryota"/>
</dbReference>
<keyword evidence="5" id="KW-0547">Nucleotide-binding</keyword>
<dbReference type="InParanoid" id="B7G2U4"/>
<dbReference type="Pfam" id="PF00454">
    <property type="entry name" value="PI3_PI4_kinase"/>
    <property type="match status" value="1"/>
</dbReference>
<dbReference type="Gene3D" id="3.30.1010.10">
    <property type="entry name" value="Phosphatidylinositol 3-kinase Catalytic Subunit, Chain A, domain 4"/>
    <property type="match status" value="1"/>
</dbReference>
<feature type="compositionally biased region" description="Basic and acidic residues" evidence="11">
    <location>
        <begin position="513"/>
        <end position="531"/>
    </location>
</feature>
<dbReference type="InterPro" id="IPR000403">
    <property type="entry name" value="PI3/4_kinase_cat_dom"/>
</dbReference>
<dbReference type="KEGG" id="pti:PHATRDRAFT_51040"/>
<keyword evidence="6" id="KW-0227">DNA damage</keyword>
<dbReference type="PROSITE" id="PS51189">
    <property type="entry name" value="FAT"/>
    <property type="match status" value="1"/>
</dbReference>
<dbReference type="PROSITE" id="PS50290">
    <property type="entry name" value="PI3_4_KINASE_3"/>
    <property type="match status" value="1"/>
</dbReference>
<evidence type="ECO:0000256" key="3">
    <source>
        <dbReference type="ARBA" id="ARBA00022527"/>
    </source>
</evidence>
<keyword evidence="4" id="KW-0808">Transferase</keyword>
<reference evidence="15 16" key="1">
    <citation type="journal article" date="2008" name="Nature">
        <title>The Phaeodactylum genome reveals the evolutionary history of diatom genomes.</title>
        <authorList>
            <person name="Bowler C."/>
            <person name="Allen A.E."/>
            <person name="Badger J.H."/>
            <person name="Grimwood J."/>
            <person name="Jabbari K."/>
            <person name="Kuo A."/>
            <person name="Maheswari U."/>
            <person name="Martens C."/>
            <person name="Maumus F."/>
            <person name="Otillar R.P."/>
            <person name="Rayko E."/>
            <person name="Salamov A."/>
            <person name="Vandepoele K."/>
            <person name="Beszteri B."/>
            <person name="Gruber A."/>
            <person name="Heijde M."/>
            <person name="Katinka M."/>
            <person name="Mock T."/>
            <person name="Valentin K."/>
            <person name="Verret F."/>
            <person name="Berges J.A."/>
            <person name="Brownlee C."/>
            <person name="Cadoret J.P."/>
            <person name="Chiovitti A."/>
            <person name="Choi C.J."/>
            <person name="Coesel S."/>
            <person name="De Martino A."/>
            <person name="Detter J.C."/>
            <person name="Durkin C."/>
            <person name="Falciatore A."/>
            <person name="Fournet J."/>
            <person name="Haruta M."/>
            <person name="Huysman M.J."/>
            <person name="Jenkins B.D."/>
            <person name="Jiroutova K."/>
            <person name="Jorgensen R.E."/>
            <person name="Joubert Y."/>
            <person name="Kaplan A."/>
            <person name="Kroger N."/>
            <person name="Kroth P.G."/>
            <person name="La Roche J."/>
            <person name="Lindquist E."/>
            <person name="Lommer M."/>
            <person name="Martin-Jezequel V."/>
            <person name="Lopez P.J."/>
            <person name="Lucas S."/>
            <person name="Mangogna M."/>
            <person name="McGinnis K."/>
            <person name="Medlin L.K."/>
            <person name="Montsant A."/>
            <person name="Oudot-Le Secq M.P."/>
            <person name="Napoli C."/>
            <person name="Obornik M."/>
            <person name="Parker M.S."/>
            <person name="Petit J.L."/>
            <person name="Porcel B.M."/>
            <person name="Poulsen N."/>
            <person name="Robison M."/>
            <person name="Rychlewski L."/>
            <person name="Rynearson T.A."/>
            <person name="Schmutz J."/>
            <person name="Shapiro H."/>
            <person name="Siaut M."/>
            <person name="Stanley M."/>
            <person name="Sussman M.R."/>
            <person name="Taylor A.R."/>
            <person name="Vardi A."/>
            <person name="von Dassow P."/>
            <person name="Vyverman W."/>
            <person name="Willis A."/>
            <person name="Wyrwicz L.S."/>
            <person name="Rokhsar D.S."/>
            <person name="Weissenbach J."/>
            <person name="Armbrust E.V."/>
            <person name="Green B.R."/>
            <person name="Van de Peer Y."/>
            <person name="Grigoriev I.V."/>
        </authorList>
    </citation>
    <scope>NUCLEOTIDE SEQUENCE [LARGE SCALE GENOMIC DNA]</scope>
    <source>
        <strain evidence="15 16">CCAP 1055/1</strain>
    </source>
</reference>
<evidence type="ECO:0000256" key="4">
    <source>
        <dbReference type="ARBA" id="ARBA00022679"/>
    </source>
</evidence>
<dbReference type="InterPro" id="IPR014009">
    <property type="entry name" value="PIK_FAT"/>
</dbReference>
<dbReference type="Pfam" id="PF02260">
    <property type="entry name" value="FATC"/>
    <property type="match status" value="1"/>
</dbReference>
<dbReference type="STRING" id="556484.B7G2U4"/>
<dbReference type="GeneID" id="7201972"/>
<keyword evidence="9" id="KW-0539">Nucleus</keyword>
<feature type="compositionally biased region" description="Low complexity" evidence="11">
    <location>
        <begin position="532"/>
        <end position="546"/>
    </location>
</feature>
<dbReference type="SMART" id="SM00146">
    <property type="entry name" value="PI3Kc"/>
    <property type="match status" value="1"/>
</dbReference>
<accession>B7G2U4</accession>
<dbReference type="OrthoDB" id="381190at2759"/>
<dbReference type="GO" id="GO:0005634">
    <property type="term" value="C:nucleus"/>
    <property type="evidence" value="ECO:0007669"/>
    <property type="project" value="UniProtKB-SubCell"/>
</dbReference>
<dbReference type="GO" id="GO:0004674">
    <property type="term" value="F:protein serine/threonine kinase activity"/>
    <property type="evidence" value="ECO:0007669"/>
    <property type="project" value="UniProtKB-KW"/>
</dbReference>
<evidence type="ECO:0000256" key="7">
    <source>
        <dbReference type="ARBA" id="ARBA00022777"/>
    </source>
</evidence>
<dbReference type="Proteomes" id="UP000000759">
    <property type="component" value="Chromosome 12"/>
</dbReference>
<evidence type="ECO:0000256" key="8">
    <source>
        <dbReference type="ARBA" id="ARBA00022840"/>
    </source>
</evidence>
<evidence type="ECO:0000259" key="14">
    <source>
        <dbReference type="PROSITE" id="PS51190"/>
    </source>
</evidence>
<feature type="domain" description="FAT" evidence="13">
    <location>
        <begin position="1"/>
        <end position="85"/>
    </location>
</feature>
<dbReference type="PANTHER" id="PTHR37079:SF4">
    <property type="entry name" value="SERINE_THREONINE-PROTEIN KINASE ATM"/>
    <property type="match status" value="1"/>
</dbReference>
<dbReference type="PROSITE" id="PS00915">
    <property type="entry name" value="PI3_4_KINASE_1"/>
    <property type="match status" value="1"/>
</dbReference>
<dbReference type="EMBL" id="CM000614">
    <property type="protein sequence ID" value="EEC47187.1"/>
    <property type="molecule type" value="Genomic_DNA"/>
</dbReference>
<keyword evidence="8" id="KW-0067">ATP-binding</keyword>
<keyword evidence="16" id="KW-1185">Reference proteome</keyword>
<evidence type="ECO:0000259" key="12">
    <source>
        <dbReference type="PROSITE" id="PS50290"/>
    </source>
</evidence>
<evidence type="ECO:0000256" key="6">
    <source>
        <dbReference type="ARBA" id="ARBA00022763"/>
    </source>
</evidence>
<dbReference type="AlphaFoldDB" id="B7G2U4"/>
<reference evidence="16" key="2">
    <citation type="submission" date="2008-08" db="EMBL/GenBank/DDBJ databases">
        <authorList>
            <consortium name="Diatom Consortium"/>
            <person name="Grigoriev I."/>
            <person name="Grimwood J."/>
            <person name="Kuo A."/>
            <person name="Otillar R.P."/>
            <person name="Salamov A."/>
            <person name="Detter J.C."/>
            <person name="Lindquist E."/>
            <person name="Shapiro H."/>
            <person name="Lucas S."/>
            <person name="Glavina del Rio T."/>
            <person name="Pitluck S."/>
            <person name="Rokhsar D."/>
            <person name="Bowler C."/>
        </authorList>
    </citation>
    <scope>GENOME REANNOTATION</scope>
    <source>
        <strain evidence="16">CCAP 1055/1</strain>
    </source>
</reference>
<feature type="domain" description="PI3K/PI4K catalytic" evidence="12">
    <location>
        <begin position="220"/>
        <end position="545"/>
    </location>
</feature>
<evidence type="ECO:0000256" key="5">
    <source>
        <dbReference type="ARBA" id="ARBA00022741"/>
    </source>
</evidence>
<dbReference type="HOGENOM" id="CLU_224836_0_0_1"/>